<evidence type="ECO:0000313" key="8">
    <source>
        <dbReference type="Proteomes" id="UP001169063"/>
    </source>
</evidence>
<accession>A0ABT8SQK0</accession>
<keyword evidence="1" id="KW-0547">Nucleotide-binding</keyword>
<dbReference type="Pfam" id="PF22527">
    <property type="entry name" value="DEXQc_Suv3"/>
    <property type="match status" value="1"/>
</dbReference>
<proteinExistence type="predicted"/>
<evidence type="ECO:0000256" key="5">
    <source>
        <dbReference type="SAM" id="MobiDB-lite"/>
    </source>
</evidence>
<reference evidence="7" key="1">
    <citation type="submission" date="2023-07" db="EMBL/GenBank/DDBJ databases">
        <title>Brevundimonas soil sp. nov., isolated from the soil of chemical plant.</title>
        <authorList>
            <person name="Wu N."/>
        </authorList>
    </citation>
    <scope>NUCLEOTIDE SEQUENCE</scope>
    <source>
        <strain evidence="7">XZ-24</strain>
    </source>
</reference>
<dbReference type="InterPro" id="IPR027417">
    <property type="entry name" value="P-loop_NTPase"/>
</dbReference>
<dbReference type="Proteomes" id="UP001169063">
    <property type="component" value="Unassembled WGS sequence"/>
</dbReference>
<dbReference type="Gene3D" id="3.40.50.300">
    <property type="entry name" value="P-loop containing nucleotide triphosphate hydrolases"/>
    <property type="match status" value="2"/>
</dbReference>
<protein>
    <submittedName>
        <fullName evidence="7">DEAD/DEAH box helicase</fullName>
    </submittedName>
</protein>
<dbReference type="EMBL" id="JAUKTR010000005">
    <property type="protein sequence ID" value="MDO1560018.1"/>
    <property type="molecule type" value="Genomic_DNA"/>
</dbReference>
<dbReference type="GO" id="GO:0004386">
    <property type="term" value="F:helicase activity"/>
    <property type="evidence" value="ECO:0007669"/>
    <property type="project" value="UniProtKB-KW"/>
</dbReference>
<dbReference type="SMART" id="SM00490">
    <property type="entry name" value="HELICc"/>
    <property type="match status" value="1"/>
</dbReference>
<name>A0ABT8SQK0_9CAUL</name>
<sequence length="837" mass="91581">MSDRPSGLAPPRVVAVLGPTNTGKTHLAVERMAAHASGMIGLPLRLLAREVYERVVRLRGRRSVALITGEEKIVPPRATHFVCTVEAMPLSQRVEFLAVDEIQLAQDPERGHVFTHRLLNARGEAETMFLGSSAMAPLLRRLIPGVEITGRDRLSVLTYAGSKKITRLPKRTAVVAFSADQVYAIAELLRRQRGGAAVVMGALSPRTRNAQVDLYQSGEVDFLVATDAIGMGLNMDVDHVAFAALRKFDGRRVRYLTPQETAQIAGRAGRYMRDGTFGVTGDAAELDEDLIDAVEAHHFPPVERAVWRNARLDLASLRALRASLTAAPPHPALSLAPLAMDEAVLNILAEDPEVAEAARGPARVELLWDACRLPDFQKRAAADHASLVRQVFEARIGRSGRLPEDWIARRHDALDRTDGEIDQLSQRLAGVRTLSYIANRSRWVERPEHWRERTRALEDRLSDALHDKLTARFVDRRTSVLMRALQDDSLNADVSAEGQVTVEGHAVGELKGLAFTSERADSATVEGRTLRAAARRAVEPEVARRLGALAADEDSAFALTPDAQVLWRGAAVAVLTPAARPFAPRVRLLGELGPEAARERAARRIEAWLAAEAGRWLAVLRRLDEALTDGRLKGLARGVAWRVSEAWGLLPRAEVEAEITQLSKVERRTLRELSLRIGAHAVWLPPLSAKKARAMLGAYASARLPGWRPRPGRLAALPEGDAPQPEVLAASGLVPTGPFAVPVLQLERFAEARRGLKRGEPFPAALLAELGWSEEQARQIAGALRRARPGAKPSGKLATVRPDSPFAALASLNRPAKDPRTKRRRSGRSRTQTSKTR</sequence>
<dbReference type="RefSeq" id="WP_302110450.1">
    <property type="nucleotide sequence ID" value="NZ_JAUKTR010000005.1"/>
</dbReference>
<evidence type="ECO:0000256" key="1">
    <source>
        <dbReference type="ARBA" id="ARBA00022741"/>
    </source>
</evidence>
<keyword evidence="4" id="KW-0067">ATP-binding</keyword>
<evidence type="ECO:0000313" key="7">
    <source>
        <dbReference type="EMBL" id="MDO1560018.1"/>
    </source>
</evidence>
<keyword evidence="8" id="KW-1185">Reference proteome</keyword>
<gene>
    <name evidence="7" type="ORF">Q0812_11330</name>
</gene>
<organism evidence="7 8">
    <name type="scientific">Peiella sedimenti</name>
    <dbReference type="NCBI Taxonomy" id="3061083"/>
    <lineage>
        <taxon>Bacteria</taxon>
        <taxon>Pseudomonadati</taxon>
        <taxon>Pseudomonadota</taxon>
        <taxon>Alphaproteobacteria</taxon>
        <taxon>Caulobacterales</taxon>
        <taxon>Caulobacteraceae</taxon>
        <taxon>Peiella</taxon>
    </lineage>
</organism>
<comment type="caution">
    <text evidence="7">The sequence shown here is derived from an EMBL/GenBank/DDBJ whole genome shotgun (WGS) entry which is preliminary data.</text>
</comment>
<dbReference type="PANTHER" id="PTHR12131">
    <property type="entry name" value="ATP-DEPENDENT RNA AND DNA HELICASE"/>
    <property type="match status" value="1"/>
</dbReference>
<dbReference type="PROSITE" id="PS51194">
    <property type="entry name" value="HELICASE_CTER"/>
    <property type="match status" value="1"/>
</dbReference>
<dbReference type="SUPFAM" id="SSF52540">
    <property type="entry name" value="P-loop containing nucleoside triphosphate hydrolases"/>
    <property type="match status" value="2"/>
</dbReference>
<evidence type="ECO:0000256" key="4">
    <source>
        <dbReference type="ARBA" id="ARBA00022840"/>
    </source>
</evidence>
<keyword evidence="2" id="KW-0378">Hydrolase</keyword>
<dbReference type="Pfam" id="PF00271">
    <property type="entry name" value="Helicase_C"/>
    <property type="match status" value="1"/>
</dbReference>
<dbReference type="InterPro" id="IPR050699">
    <property type="entry name" value="RNA-DNA_Helicase"/>
</dbReference>
<evidence type="ECO:0000259" key="6">
    <source>
        <dbReference type="PROSITE" id="PS51194"/>
    </source>
</evidence>
<evidence type="ECO:0000256" key="2">
    <source>
        <dbReference type="ARBA" id="ARBA00022801"/>
    </source>
</evidence>
<dbReference type="PANTHER" id="PTHR12131:SF1">
    <property type="entry name" value="ATP-DEPENDENT RNA HELICASE SUPV3L1, MITOCHONDRIAL-RELATED"/>
    <property type="match status" value="1"/>
</dbReference>
<evidence type="ECO:0000256" key="3">
    <source>
        <dbReference type="ARBA" id="ARBA00022806"/>
    </source>
</evidence>
<feature type="region of interest" description="Disordered" evidence="5">
    <location>
        <begin position="783"/>
        <end position="837"/>
    </location>
</feature>
<keyword evidence="3 7" id="KW-0347">Helicase</keyword>
<dbReference type="InterPro" id="IPR001650">
    <property type="entry name" value="Helicase_C-like"/>
</dbReference>
<dbReference type="InterPro" id="IPR055206">
    <property type="entry name" value="DEXQc_SUV3"/>
</dbReference>
<feature type="domain" description="Helicase C-terminal" evidence="6">
    <location>
        <begin position="160"/>
        <end position="318"/>
    </location>
</feature>